<dbReference type="HOGENOM" id="CLU_1162305_0_0_1"/>
<feature type="region of interest" description="Disordered" evidence="1">
    <location>
        <begin position="106"/>
        <end position="154"/>
    </location>
</feature>
<dbReference type="RefSeq" id="XP_009061941.1">
    <property type="nucleotide sequence ID" value="XM_009063693.1"/>
</dbReference>
<reference evidence="3 4" key="1">
    <citation type="journal article" date="2013" name="Nature">
        <title>Insights into bilaterian evolution from three spiralian genomes.</title>
        <authorList>
            <person name="Simakov O."/>
            <person name="Marletaz F."/>
            <person name="Cho S.J."/>
            <person name="Edsinger-Gonzales E."/>
            <person name="Havlak P."/>
            <person name="Hellsten U."/>
            <person name="Kuo D.H."/>
            <person name="Larsson T."/>
            <person name="Lv J."/>
            <person name="Arendt D."/>
            <person name="Savage R."/>
            <person name="Osoegawa K."/>
            <person name="de Jong P."/>
            <person name="Grimwood J."/>
            <person name="Chapman J.A."/>
            <person name="Shapiro H."/>
            <person name="Aerts A."/>
            <person name="Otillar R.P."/>
            <person name="Terry A.Y."/>
            <person name="Boore J.L."/>
            <person name="Grigoriev I.V."/>
            <person name="Lindberg D.R."/>
            <person name="Seaver E.C."/>
            <person name="Weisblat D.A."/>
            <person name="Putnam N.H."/>
            <person name="Rokhsar D.S."/>
        </authorList>
    </citation>
    <scope>NUCLEOTIDE SEQUENCE [LARGE SCALE GENOMIC DNA]</scope>
</reference>
<dbReference type="OrthoDB" id="6136786at2759"/>
<dbReference type="GeneID" id="20249756"/>
<name>V4BF34_LOTGI</name>
<evidence type="ECO:0000313" key="4">
    <source>
        <dbReference type="Proteomes" id="UP000030746"/>
    </source>
</evidence>
<evidence type="ECO:0000313" key="3">
    <source>
        <dbReference type="EMBL" id="ESO87479.1"/>
    </source>
</evidence>
<evidence type="ECO:0000256" key="1">
    <source>
        <dbReference type="SAM" id="MobiDB-lite"/>
    </source>
</evidence>
<keyword evidence="2" id="KW-1133">Transmembrane helix</keyword>
<protein>
    <submittedName>
        <fullName evidence="3">Uncharacterized protein</fullName>
    </submittedName>
</protein>
<dbReference type="CTD" id="20249756"/>
<keyword evidence="2" id="KW-0812">Transmembrane</keyword>
<organism evidence="3 4">
    <name type="scientific">Lottia gigantea</name>
    <name type="common">Giant owl limpet</name>
    <dbReference type="NCBI Taxonomy" id="225164"/>
    <lineage>
        <taxon>Eukaryota</taxon>
        <taxon>Metazoa</taxon>
        <taxon>Spiralia</taxon>
        <taxon>Lophotrochozoa</taxon>
        <taxon>Mollusca</taxon>
        <taxon>Gastropoda</taxon>
        <taxon>Patellogastropoda</taxon>
        <taxon>Lottioidea</taxon>
        <taxon>Lottiidae</taxon>
        <taxon>Lottia</taxon>
    </lineage>
</organism>
<dbReference type="AlphaFoldDB" id="V4BF34"/>
<dbReference type="KEGG" id="lgi:LOTGIDRAFT_235122"/>
<sequence length="239" mass="26915">MRPGLHGNLLRNSRQRSHRLNSNRPHTFSLSRLLMMVFVGAIMFIPGLTLTVIGLQKAAKNELQPAERVMYKVVGPSLCVLGLGTLLAAGIYYCCYAVGDDGRRKNNSHHAALVSQESERHHHHHHHHHGNGASSSQRRHSNTPSRTEEDHENRVPLAYIDEDISSPTIQIDNVSDNQKLQPGLDIPEVRISPCSSYHVMRIIVLCTVFEQGRLLKAHIDIVYPIGQFCQVNVKYMIQN</sequence>
<feature type="region of interest" description="Disordered" evidence="1">
    <location>
        <begin position="1"/>
        <end position="23"/>
    </location>
</feature>
<evidence type="ECO:0000256" key="2">
    <source>
        <dbReference type="SAM" id="Phobius"/>
    </source>
</evidence>
<dbReference type="EMBL" id="KB202917">
    <property type="protein sequence ID" value="ESO87479.1"/>
    <property type="molecule type" value="Genomic_DNA"/>
</dbReference>
<dbReference type="Proteomes" id="UP000030746">
    <property type="component" value="Unassembled WGS sequence"/>
</dbReference>
<feature type="transmembrane region" description="Helical" evidence="2">
    <location>
        <begin position="33"/>
        <end position="53"/>
    </location>
</feature>
<feature type="transmembrane region" description="Helical" evidence="2">
    <location>
        <begin position="73"/>
        <end position="95"/>
    </location>
</feature>
<dbReference type="OMA" id="VYASVMR"/>
<proteinExistence type="predicted"/>
<keyword evidence="4" id="KW-1185">Reference proteome</keyword>
<keyword evidence="2" id="KW-0472">Membrane</keyword>
<accession>V4BF34</accession>
<feature type="compositionally biased region" description="Basic residues" evidence="1">
    <location>
        <begin position="121"/>
        <end position="130"/>
    </location>
</feature>
<gene>
    <name evidence="3" type="ORF">LOTGIDRAFT_235122</name>
</gene>